<dbReference type="InterPro" id="IPR008769">
    <property type="entry name" value="PhaF_PhaI"/>
</dbReference>
<evidence type="ECO:0000313" key="2">
    <source>
        <dbReference type="Proteomes" id="UP000287563"/>
    </source>
</evidence>
<dbReference type="RefSeq" id="WP_128784504.1">
    <property type="nucleotide sequence ID" value="NZ_JAKJSG010000046.1"/>
</dbReference>
<sequence>MNITKAASDESREEKKRYHSIWLAGLGAYAKSVDEIDQLSGKSKNMFNELVEDGRSVESEFKERIHTTRIHTSVSIEERAHQLVQRVVGIDNDRLDRIDDKIDQLTVNIEALLARRQAK</sequence>
<dbReference type="EMBL" id="RJLM01000005">
    <property type="protein sequence ID" value="RWX54879.1"/>
    <property type="molecule type" value="Genomic_DNA"/>
</dbReference>
<proteinExistence type="predicted"/>
<gene>
    <name evidence="1" type="ORF">EDI28_14135</name>
</gene>
<evidence type="ECO:0000313" key="1">
    <source>
        <dbReference type="EMBL" id="RWX54879.1"/>
    </source>
</evidence>
<dbReference type="AlphaFoldDB" id="A0A444JP92"/>
<dbReference type="Proteomes" id="UP000287563">
    <property type="component" value="Unassembled WGS sequence"/>
</dbReference>
<keyword evidence="2" id="KW-1185">Reference proteome</keyword>
<organism evidence="1 2">
    <name type="scientific">Photobacterium chitinilyticum</name>
    <dbReference type="NCBI Taxonomy" id="2485123"/>
    <lineage>
        <taxon>Bacteria</taxon>
        <taxon>Pseudomonadati</taxon>
        <taxon>Pseudomonadota</taxon>
        <taxon>Gammaproteobacteria</taxon>
        <taxon>Vibrionales</taxon>
        <taxon>Vibrionaceae</taxon>
        <taxon>Photobacterium</taxon>
    </lineage>
</organism>
<dbReference type="NCBIfam" id="NF047773">
    <property type="entry name" value="phas_rel_Lepto"/>
    <property type="match status" value="1"/>
</dbReference>
<evidence type="ECO:0008006" key="3">
    <source>
        <dbReference type="Google" id="ProtNLM"/>
    </source>
</evidence>
<dbReference type="Pfam" id="PF05597">
    <property type="entry name" value="Phasin"/>
    <property type="match status" value="1"/>
</dbReference>
<dbReference type="OrthoDB" id="5801582at2"/>
<protein>
    <recommendedName>
        <fullName evidence="3">Poly(3-hydroxyalkanoate) granule-associated protein PhaI</fullName>
    </recommendedName>
</protein>
<comment type="caution">
    <text evidence="1">The sequence shown here is derived from an EMBL/GenBank/DDBJ whole genome shotgun (WGS) entry which is preliminary data.</text>
</comment>
<name>A0A444JP92_9GAMM</name>
<reference evidence="1 2" key="1">
    <citation type="submission" date="2018-11" db="EMBL/GenBank/DDBJ databases">
        <title>Photobacterium sp. BEI247 sp. nov., a marine bacterium isolated from Yongle Blue Hole in the South China Sea.</title>
        <authorList>
            <person name="Wang X."/>
        </authorList>
    </citation>
    <scope>NUCLEOTIDE SEQUENCE [LARGE SCALE GENOMIC DNA]</scope>
    <source>
        <strain evidence="2">BEI247</strain>
    </source>
</reference>
<accession>A0A444JP92</accession>